<dbReference type="AlphaFoldDB" id="A0A0A0LUP9"/>
<accession>A0A0A0LUP9</accession>
<name>A0A0A0LUP9_CUCSA</name>
<evidence type="ECO:0000313" key="2">
    <source>
        <dbReference type="EMBL" id="KGN65660.1"/>
    </source>
</evidence>
<gene>
    <name evidence="2" type="ORF">Csa_1G480150</name>
</gene>
<evidence type="ECO:0000313" key="3">
    <source>
        <dbReference type="Proteomes" id="UP000029981"/>
    </source>
</evidence>
<sequence>MEILCNTSNLKPPHHSSPSFLLRSTAAAPILLPSLSFFSSVQTTTDCLYFRRSQDPAESKLRPRKHANVRSLLLVPPPLYRSPEVVVHSGCTVEPPLRAHSLQPSHSQLSRSLPTKTTREPRAVSFRFDKYCLFSTMKSKLFRWDDL</sequence>
<proteinExistence type="predicted"/>
<reference evidence="2 3" key="2">
    <citation type="journal article" date="2009" name="PLoS ONE">
        <title>An integrated genetic and cytogenetic map of the cucumber genome.</title>
        <authorList>
            <person name="Ren Y."/>
            <person name="Zhang Z."/>
            <person name="Liu J."/>
            <person name="Staub J.E."/>
            <person name="Han Y."/>
            <person name="Cheng Z."/>
            <person name="Li X."/>
            <person name="Lu J."/>
            <person name="Miao H."/>
            <person name="Kang H."/>
            <person name="Xie B."/>
            <person name="Gu X."/>
            <person name="Wang X."/>
            <person name="Du Y."/>
            <person name="Jin W."/>
            <person name="Huang S."/>
        </authorList>
    </citation>
    <scope>NUCLEOTIDE SEQUENCE [LARGE SCALE GENOMIC DNA]</scope>
    <source>
        <strain evidence="3">cv. 9930</strain>
    </source>
</reference>
<evidence type="ECO:0000256" key="1">
    <source>
        <dbReference type="SAM" id="MobiDB-lite"/>
    </source>
</evidence>
<reference evidence="2 3" key="3">
    <citation type="journal article" date="2010" name="BMC Genomics">
        <title>Transcriptome sequencing and comparative analysis of cucumber flowers with different sex types.</title>
        <authorList>
            <person name="Guo S."/>
            <person name="Zheng Y."/>
            <person name="Joung J.G."/>
            <person name="Liu S."/>
            <person name="Zhang Z."/>
            <person name="Crasta O.R."/>
            <person name="Sobral B.W."/>
            <person name="Xu Y."/>
            <person name="Huang S."/>
            <person name="Fei Z."/>
        </authorList>
    </citation>
    <scope>NUCLEOTIDE SEQUENCE [LARGE SCALE GENOMIC DNA]</scope>
    <source>
        <strain evidence="3">cv. 9930</strain>
    </source>
</reference>
<reference evidence="2 3" key="4">
    <citation type="journal article" date="2011" name="BMC Genomics">
        <title>RNA-Seq improves annotation of protein-coding genes in the cucumber genome.</title>
        <authorList>
            <person name="Li Z."/>
            <person name="Zhang Z."/>
            <person name="Yan P."/>
            <person name="Huang S."/>
            <person name="Fei Z."/>
            <person name="Lin K."/>
        </authorList>
    </citation>
    <scope>NUCLEOTIDE SEQUENCE [LARGE SCALE GENOMIC DNA]</scope>
    <source>
        <strain evidence="3">cv. 9930</strain>
    </source>
</reference>
<protein>
    <submittedName>
        <fullName evidence="2">Uncharacterized protein</fullName>
    </submittedName>
</protein>
<feature type="region of interest" description="Disordered" evidence="1">
    <location>
        <begin position="97"/>
        <end position="116"/>
    </location>
</feature>
<organism evidence="2 3">
    <name type="scientific">Cucumis sativus</name>
    <name type="common">Cucumber</name>
    <dbReference type="NCBI Taxonomy" id="3659"/>
    <lineage>
        <taxon>Eukaryota</taxon>
        <taxon>Viridiplantae</taxon>
        <taxon>Streptophyta</taxon>
        <taxon>Embryophyta</taxon>
        <taxon>Tracheophyta</taxon>
        <taxon>Spermatophyta</taxon>
        <taxon>Magnoliopsida</taxon>
        <taxon>eudicotyledons</taxon>
        <taxon>Gunneridae</taxon>
        <taxon>Pentapetalae</taxon>
        <taxon>rosids</taxon>
        <taxon>fabids</taxon>
        <taxon>Cucurbitales</taxon>
        <taxon>Cucurbitaceae</taxon>
        <taxon>Benincaseae</taxon>
        <taxon>Cucumis</taxon>
    </lineage>
</organism>
<reference evidence="2 3" key="1">
    <citation type="journal article" date="2009" name="Nat. Genet.">
        <title>The genome of the cucumber, Cucumis sativus L.</title>
        <authorList>
            <person name="Huang S."/>
            <person name="Li R."/>
            <person name="Zhang Z."/>
            <person name="Li L."/>
            <person name="Gu X."/>
            <person name="Fan W."/>
            <person name="Lucas W.J."/>
            <person name="Wang X."/>
            <person name="Xie B."/>
            <person name="Ni P."/>
            <person name="Ren Y."/>
            <person name="Zhu H."/>
            <person name="Li J."/>
            <person name="Lin K."/>
            <person name="Jin W."/>
            <person name="Fei Z."/>
            <person name="Li G."/>
            <person name="Staub J."/>
            <person name="Kilian A."/>
            <person name="van der Vossen E.A."/>
            <person name="Wu Y."/>
            <person name="Guo J."/>
            <person name="He J."/>
            <person name="Jia Z."/>
            <person name="Ren Y."/>
            <person name="Tian G."/>
            <person name="Lu Y."/>
            <person name="Ruan J."/>
            <person name="Qian W."/>
            <person name="Wang M."/>
            <person name="Huang Q."/>
            <person name="Li B."/>
            <person name="Xuan Z."/>
            <person name="Cao J."/>
            <person name="Asan"/>
            <person name="Wu Z."/>
            <person name="Zhang J."/>
            <person name="Cai Q."/>
            <person name="Bai Y."/>
            <person name="Zhao B."/>
            <person name="Han Y."/>
            <person name="Li Y."/>
            <person name="Li X."/>
            <person name="Wang S."/>
            <person name="Shi Q."/>
            <person name="Liu S."/>
            <person name="Cho W.K."/>
            <person name="Kim J.Y."/>
            <person name="Xu Y."/>
            <person name="Heller-Uszynska K."/>
            <person name="Miao H."/>
            <person name="Cheng Z."/>
            <person name="Zhang S."/>
            <person name="Wu J."/>
            <person name="Yang Y."/>
            <person name="Kang H."/>
            <person name="Li M."/>
            <person name="Liang H."/>
            <person name="Ren X."/>
            <person name="Shi Z."/>
            <person name="Wen M."/>
            <person name="Jian M."/>
            <person name="Yang H."/>
            <person name="Zhang G."/>
            <person name="Yang Z."/>
            <person name="Chen R."/>
            <person name="Liu S."/>
            <person name="Li J."/>
            <person name="Ma L."/>
            <person name="Liu H."/>
            <person name="Zhou Y."/>
            <person name="Zhao J."/>
            <person name="Fang X."/>
            <person name="Li G."/>
            <person name="Fang L."/>
            <person name="Li Y."/>
            <person name="Liu D."/>
            <person name="Zheng H."/>
            <person name="Zhang Y."/>
            <person name="Qin N."/>
            <person name="Li Z."/>
            <person name="Yang G."/>
            <person name="Yang S."/>
            <person name="Bolund L."/>
            <person name="Kristiansen K."/>
            <person name="Zheng H."/>
            <person name="Li S."/>
            <person name="Zhang X."/>
            <person name="Yang H."/>
            <person name="Wang J."/>
            <person name="Sun R."/>
            <person name="Zhang B."/>
            <person name="Jiang S."/>
            <person name="Wang J."/>
            <person name="Du Y."/>
            <person name="Li S."/>
        </authorList>
    </citation>
    <scope>NUCLEOTIDE SEQUENCE [LARGE SCALE GENOMIC DNA]</scope>
    <source>
        <strain evidence="3">cv. 9930</strain>
    </source>
</reference>
<dbReference type="Proteomes" id="UP000029981">
    <property type="component" value="Chromosome 1"/>
</dbReference>
<keyword evidence="3" id="KW-1185">Reference proteome</keyword>
<feature type="compositionally biased region" description="Polar residues" evidence="1">
    <location>
        <begin position="102"/>
        <end position="116"/>
    </location>
</feature>
<dbReference type="EMBL" id="CM002922">
    <property type="protein sequence ID" value="KGN65660.1"/>
    <property type="molecule type" value="Genomic_DNA"/>
</dbReference>
<dbReference type="Gramene" id="KGN65660">
    <property type="protein sequence ID" value="KGN65660"/>
    <property type="gene ID" value="Csa_1G480150"/>
</dbReference>